<feature type="non-terminal residue" evidence="2">
    <location>
        <position position="1"/>
    </location>
</feature>
<evidence type="ECO:0000313" key="2">
    <source>
        <dbReference type="EMBL" id="CAG8842890.1"/>
    </source>
</evidence>
<comment type="caution">
    <text evidence="2">The sequence shown here is derived from an EMBL/GenBank/DDBJ whole genome shotgun (WGS) entry which is preliminary data.</text>
</comment>
<feature type="region of interest" description="Disordered" evidence="1">
    <location>
        <begin position="34"/>
        <end position="74"/>
    </location>
</feature>
<evidence type="ECO:0000256" key="1">
    <source>
        <dbReference type="SAM" id="MobiDB-lite"/>
    </source>
</evidence>
<keyword evidence="3" id="KW-1185">Reference proteome</keyword>
<accession>A0ABN7WX40</accession>
<feature type="non-terminal residue" evidence="2">
    <location>
        <position position="135"/>
    </location>
</feature>
<organism evidence="2 3">
    <name type="scientific">Gigaspora margarita</name>
    <dbReference type="NCBI Taxonomy" id="4874"/>
    <lineage>
        <taxon>Eukaryota</taxon>
        <taxon>Fungi</taxon>
        <taxon>Fungi incertae sedis</taxon>
        <taxon>Mucoromycota</taxon>
        <taxon>Glomeromycotina</taxon>
        <taxon>Glomeromycetes</taxon>
        <taxon>Diversisporales</taxon>
        <taxon>Gigasporaceae</taxon>
        <taxon>Gigaspora</taxon>
    </lineage>
</organism>
<protein>
    <submittedName>
        <fullName evidence="2">24239_t:CDS:1</fullName>
    </submittedName>
</protein>
<gene>
    <name evidence="2" type="ORF">GMARGA_LOCUS36235</name>
</gene>
<proteinExistence type="predicted"/>
<sequence>HILRVAKLQKEDLVAIITSTPPLEFSLDNPYINRDKPENLVNKSPSTDMDTSDNHESVSMDLKTQNSKKDSSIGLTNKPIINTSELKIYQTYAKLFFTNTSHDETKIGIIKGYRKVVKKYLQVGQQYRVSEILFK</sequence>
<evidence type="ECO:0000313" key="3">
    <source>
        <dbReference type="Proteomes" id="UP000789901"/>
    </source>
</evidence>
<dbReference type="EMBL" id="CAJVQB010070583">
    <property type="protein sequence ID" value="CAG8842890.1"/>
    <property type="molecule type" value="Genomic_DNA"/>
</dbReference>
<name>A0ABN7WX40_GIGMA</name>
<reference evidence="2 3" key="1">
    <citation type="submission" date="2021-06" db="EMBL/GenBank/DDBJ databases">
        <authorList>
            <person name="Kallberg Y."/>
            <person name="Tangrot J."/>
            <person name="Rosling A."/>
        </authorList>
    </citation>
    <scope>NUCLEOTIDE SEQUENCE [LARGE SCALE GENOMIC DNA]</scope>
    <source>
        <strain evidence="2 3">120-4 pot B 10/14</strain>
    </source>
</reference>
<dbReference type="Proteomes" id="UP000789901">
    <property type="component" value="Unassembled WGS sequence"/>
</dbReference>